<keyword evidence="10" id="KW-0325">Glycoprotein</keyword>
<dbReference type="PANTHER" id="PTHR42715">
    <property type="entry name" value="BETA-GLUCOSIDASE"/>
    <property type="match status" value="1"/>
</dbReference>
<proteinExistence type="inferred from homology"/>
<comment type="subcellular location">
    <subcellularLocation>
        <location evidence="2">Secreted</location>
    </subcellularLocation>
</comment>
<comment type="similarity">
    <text evidence="4">Belongs to the glycosyl hydrolase 3 family.</text>
</comment>
<comment type="function">
    <text evidence="14">Beta-glucosidases are one of a number of cellulolytic enzymes involved in the degradation of cellulosic biomass. Catalyzes the last step releasing glucose from the inhibitory cellobiose.</text>
</comment>
<dbReference type="InterPro" id="IPR001764">
    <property type="entry name" value="Glyco_hydro_3_N"/>
</dbReference>
<keyword evidence="6" id="KW-0964">Secreted</keyword>
<accession>A0AA39GHX3</accession>
<keyword evidence="9" id="KW-0136">Cellulose degradation</keyword>
<dbReference type="Gene3D" id="3.40.50.1700">
    <property type="entry name" value="Glycoside hydrolase family 3 C-terminal domain"/>
    <property type="match status" value="1"/>
</dbReference>
<keyword evidence="11" id="KW-0119">Carbohydrate metabolism</keyword>
<protein>
    <recommendedName>
        <fullName evidence="19">Beta-glucosidase cel3A</fullName>
        <ecNumber evidence="5">3.2.1.21</ecNumber>
    </recommendedName>
    <alternativeName>
        <fullName evidence="16">Beta-D-glucoside glucohydrolase G</fullName>
    </alternativeName>
    <alternativeName>
        <fullName evidence="20">Beta-D-glucoside glucohydrolase cel3A</fullName>
    </alternativeName>
    <alternativeName>
        <fullName evidence="17">Cellobiase G</fullName>
    </alternativeName>
    <alternativeName>
        <fullName evidence="22">Cellobiase cel3A</fullName>
    </alternativeName>
    <alternativeName>
        <fullName evidence="18">Gentiobiase G</fullName>
    </alternativeName>
    <alternativeName>
        <fullName evidence="21">Gentiobiase cel3A</fullName>
    </alternativeName>
    <alternativeName>
        <fullName evidence="15">Probable beta-glucosidase G</fullName>
    </alternativeName>
</protein>
<dbReference type="Pfam" id="PF00933">
    <property type="entry name" value="Glyco_hydro_3"/>
    <property type="match status" value="1"/>
</dbReference>
<evidence type="ECO:0000256" key="19">
    <source>
        <dbReference type="ARBA" id="ARBA00070030"/>
    </source>
</evidence>
<comment type="catalytic activity">
    <reaction evidence="1">
        <text>Hydrolysis of terminal, non-reducing beta-D-glucosyl residues with release of beta-D-glucose.</text>
        <dbReference type="EC" id="3.2.1.21"/>
    </reaction>
</comment>
<evidence type="ECO:0000256" key="12">
    <source>
        <dbReference type="ARBA" id="ARBA00023295"/>
    </source>
</evidence>
<evidence type="ECO:0000256" key="6">
    <source>
        <dbReference type="ARBA" id="ARBA00022525"/>
    </source>
</evidence>
<evidence type="ECO:0000313" key="26">
    <source>
        <dbReference type="EMBL" id="KAK0386829.1"/>
    </source>
</evidence>
<feature type="signal peptide" evidence="24">
    <location>
        <begin position="1"/>
        <end position="20"/>
    </location>
</feature>
<comment type="caution">
    <text evidence="26">The sequence shown here is derived from an EMBL/GenBank/DDBJ whole genome shotgun (WGS) entry which is preliminary data.</text>
</comment>
<evidence type="ECO:0000256" key="5">
    <source>
        <dbReference type="ARBA" id="ARBA00012744"/>
    </source>
</evidence>
<gene>
    <name evidence="26" type="ORF">NLU13_5142</name>
</gene>
<feature type="region of interest" description="Disordered" evidence="23">
    <location>
        <begin position="746"/>
        <end position="765"/>
    </location>
</feature>
<dbReference type="AlphaFoldDB" id="A0AA39GHX3"/>
<dbReference type="EMBL" id="JAPDFR010000004">
    <property type="protein sequence ID" value="KAK0386829.1"/>
    <property type="molecule type" value="Genomic_DNA"/>
</dbReference>
<dbReference type="InterPro" id="IPR017853">
    <property type="entry name" value="GH"/>
</dbReference>
<evidence type="ECO:0000256" key="18">
    <source>
        <dbReference type="ARBA" id="ARBA00041808"/>
    </source>
</evidence>
<organism evidence="26 27">
    <name type="scientific">Sarocladium strictum</name>
    <name type="common">Black bundle disease fungus</name>
    <name type="synonym">Acremonium strictum</name>
    <dbReference type="NCBI Taxonomy" id="5046"/>
    <lineage>
        <taxon>Eukaryota</taxon>
        <taxon>Fungi</taxon>
        <taxon>Dikarya</taxon>
        <taxon>Ascomycota</taxon>
        <taxon>Pezizomycotina</taxon>
        <taxon>Sordariomycetes</taxon>
        <taxon>Hypocreomycetidae</taxon>
        <taxon>Hypocreales</taxon>
        <taxon>Sarocladiaceae</taxon>
        <taxon>Sarocladium</taxon>
    </lineage>
</organism>
<sequence>MITPKTLLLSAVALTSTTTAQVYQTPGRSKDAYSYTQPEDTVILGQYGHSEPVYPSPPARDGGAWEQAVKKAKAFVSELTLEEKALMVTGQAGPCVGNIYPIERLNFTGLCFQDGPASLRTADFVSVFEAGVTIASSWDKTMMYNRALAMGREFRAKGAHIALAPAVGPMGRSAYSGRNWEGFSPDPYLSGVAMEESVLGFQDAGVQATAKHYIFNEQEILRNPVRYENGTVQYEAISSNVDDRTAHELYLWPFANAARAHVAAFMCSYQRINGSYGCQNSKTLNGYLKTELGFQGYVMSDWYGTHSGVASIEAGLDLDMPGHIIGRALIDDGQAYSSYFGGNITVGVNNGTIDTDRLDDMITRVLTPYYALHQDEGYPSVDPSIVPLNTFSLPNTWLREWNLTGPSRRDVRDNHGDLIRKHAAASTILLKNKDKALPLKAPKSIAVFGNDAGEVTEGPLNQAQFEFGTQAIGGGSGAGLFTYLVSPLEAIKARGRQDGALVEFWLNNTLVLNRDASAWAQTPLPNKPDVCLVFLKGWAAEAADRESLHLDWSGDELVESVASTCNNTVVVTHSSGINVLPWAEHPNVTAILLAHYPGQESGNSLVDVLYGDVNPSGHLPYTIAYNATDYNAPLVTAINTTGKDDWQSYFNEKLETDYRYFDAHDIDVRYEFGFGLSYTTFALSDLSVAKLDEKADINSQPEERSVEPGGNPALWEVLYTAKVAVHNSGDVRGSAVPQLYVSFPASTPSGTPPRQLRGFDKKELGPGERGTVTFNLMRRDLSYWDVNTQKWLIPTGEFTIHVGFSSRDLPEQKTFTVVKE</sequence>
<evidence type="ECO:0000256" key="10">
    <source>
        <dbReference type="ARBA" id="ARBA00023180"/>
    </source>
</evidence>
<keyword evidence="8" id="KW-0378">Hydrolase</keyword>
<evidence type="ECO:0000256" key="14">
    <source>
        <dbReference type="ARBA" id="ARBA00024983"/>
    </source>
</evidence>
<evidence type="ECO:0000256" key="24">
    <source>
        <dbReference type="SAM" id="SignalP"/>
    </source>
</evidence>
<dbReference type="GO" id="GO:0005576">
    <property type="term" value="C:extracellular region"/>
    <property type="evidence" value="ECO:0007669"/>
    <property type="project" value="UniProtKB-SubCell"/>
</dbReference>
<keyword evidence="12" id="KW-0326">Glycosidase</keyword>
<evidence type="ECO:0000256" key="2">
    <source>
        <dbReference type="ARBA" id="ARBA00004613"/>
    </source>
</evidence>
<keyword evidence="27" id="KW-1185">Reference proteome</keyword>
<dbReference type="InterPro" id="IPR026891">
    <property type="entry name" value="Fn3-like"/>
</dbReference>
<evidence type="ECO:0000256" key="3">
    <source>
        <dbReference type="ARBA" id="ARBA00004987"/>
    </source>
</evidence>
<dbReference type="FunFam" id="2.60.40.10:FF:000757">
    <property type="entry name" value="Beta-glucosidase G"/>
    <property type="match status" value="1"/>
</dbReference>
<dbReference type="GO" id="GO:0008422">
    <property type="term" value="F:beta-glucosidase activity"/>
    <property type="evidence" value="ECO:0007669"/>
    <property type="project" value="UniProtKB-EC"/>
</dbReference>
<dbReference type="PANTHER" id="PTHR42715:SF12">
    <property type="entry name" value="BETA-GLUCOSIDASE G-RELATED"/>
    <property type="match status" value="1"/>
</dbReference>
<dbReference type="FunFam" id="3.40.50.1700:FF:000003">
    <property type="entry name" value="Probable beta-glucosidase"/>
    <property type="match status" value="1"/>
</dbReference>
<evidence type="ECO:0000256" key="9">
    <source>
        <dbReference type="ARBA" id="ARBA00023001"/>
    </source>
</evidence>
<evidence type="ECO:0000259" key="25">
    <source>
        <dbReference type="SMART" id="SM01217"/>
    </source>
</evidence>
<dbReference type="Gene3D" id="2.60.40.10">
    <property type="entry name" value="Immunoglobulins"/>
    <property type="match status" value="1"/>
</dbReference>
<dbReference type="Proteomes" id="UP001175261">
    <property type="component" value="Unassembled WGS sequence"/>
</dbReference>
<reference evidence="26" key="1">
    <citation type="submission" date="2022-10" db="EMBL/GenBank/DDBJ databases">
        <title>Determination and structural analysis of whole genome sequence of Sarocladium strictum F4-1.</title>
        <authorList>
            <person name="Hu L."/>
            <person name="Jiang Y."/>
        </authorList>
    </citation>
    <scope>NUCLEOTIDE SEQUENCE</scope>
    <source>
        <strain evidence="26">F4-1</strain>
    </source>
</reference>
<keyword evidence="7 24" id="KW-0732">Signal</keyword>
<evidence type="ECO:0000256" key="23">
    <source>
        <dbReference type="SAM" id="MobiDB-lite"/>
    </source>
</evidence>
<evidence type="ECO:0000313" key="27">
    <source>
        <dbReference type="Proteomes" id="UP001175261"/>
    </source>
</evidence>
<dbReference type="GO" id="GO:0030245">
    <property type="term" value="P:cellulose catabolic process"/>
    <property type="evidence" value="ECO:0007669"/>
    <property type="project" value="UniProtKB-KW"/>
</dbReference>
<evidence type="ECO:0000256" key="20">
    <source>
        <dbReference type="ARBA" id="ARBA00078013"/>
    </source>
</evidence>
<dbReference type="InterPro" id="IPR036881">
    <property type="entry name" value="Glyco_hydro_3_C_sf"/>
</dbReference>
<dbReference type="Pfam" id="PF14310">
    <property type="entry name" value="Fn3-like"/>
    <property type="match status" value="1"/>
</dbReference>
<evidence type="ECO:0000256" key="8">
    <source>
        <dbReference type="ARBA" id="ARBA00022801"/>
    </source>
</evidence>
<dbReference type="PRINTS" id="PR00133">
    <property type="entry name" value="GLHYDRLASE3"/>
</dbReference>
<evidence type="ECO:0000256" key="7">
    <source>
        <dbReference type="ARBA" id="ARBA00022729"/>
    </source>
</evidence>
<evidence type="ECO:0000256" key="21">
    <source>
        <dbReference type="ARBA" id="ARBA00083231"/>
    </source>
</evidence>
<evidence type="ECO:0000256" key="13">
    <source>
        <dbReference type="ARBA" id="ARBA00023326"/>
    </source>
</evidence>
<dbReference type="SMART" id="SM01217">
    <property type="entry name" value="Fn3_like"/>
    <property type="match status" value="1"/>
</dbReference>
<feature type="domain" description="Fibronectin type III-like" evidence="25">
    <location>
        <begin position="735"/>
        <end position="806"/>
    </location>
</feature>
<evidence type="ECO:0000256" key="1">
    <source>
        <dbReference type="ARBA" id="ARBA00000448"/>
    </source>
</evidence>
<evidence type="ECO:0000256" key="15">
    <source>
        <dbReference type="ARBA" id="ARBA00039579"/>
    </source>
</evidence>
<comment type="pathway">
    <text evidence="3">Glycan metabolism; cellulose degradation.</text>
</comment>
<dbReference type="Pfam" id="PF01915">
    <property type="entry name" value="Glyco_hydro_3_C"/>
    <property type="match status" value="1"/>
</dbReference>
<evidence type="ECO:0000256" key="17">
    <source>
        <dbReference type="ARBA" id="ARBA00041601"/>
    </source>
</evidence>
<dbReference type="FunFam" id="3.20.20.300:FF:000002">
    <property type="entry name" value="Probable beta-glucosidase"/>
    <property type="match status" value="1"/>
</dbReference>
<evidence type="ECO:0000256" key="22">
    <source>
        <dbReference type="ARBA" id="ARBA00083611"/>
    </source>
</evidence>
<keyword evidence="13" id="KW-0624">Polysaccharide degradation</keyword>
<evidence type="ECO:0000256" key="4">
    <source>
        <dbReference type="ARBA" id="ARBA00005336"/>
    </source>
</evidence>
<dbReference type="InterPro" id="IPR050288">
    <property type="entry name" value="Cellulose_deg_GH3"/>
</dbReference>
<dbReference type="EC" id="3.2.1.21" evidence="5"/>
<dbReference type="InterPro" id="IPR036962">
    <property type="entry name" value="Glyco_hydro_3_N_sf"/>
</dbReference>
<dbReference type="Gene3D" id="3.20.20.300">
    <property type="entry name" value="Glycoside hydrolase, family 3, N-terminal domain"/>
    <property type="match status" value="1"/>
</dbReference>
<dbReference type="InterPro" id="IPR002772">
    <property type="entry name" value="Glyco_hydro_3_C"/>
</dbReference>
<evidence type="ECO:0000256" key="11">
    <source>
        <dbReference type="ARBA" id="ARBA00023277"/>
    </source>
</evidence>
<evidence type="ECO:0000256" key="16">
    <source>
        <dbReference type="ARBA" id="ARBA00041276"/>
    </source>
</evidence>
<name>A0AA39GHX3_SARSR</name>
<feature type="chain" id="PRO_5041207385" description="Beta-glucosidase cel3A" evidence="24">
    <location>
        <begin position="21"/>
        <end position="820"/>
    </location>
</feature>
<dbReference type="SUPFAM" id="SSF52279">
    <property type="entry name" value="Beta-D-glucan exohydrolase, C-terminal domain"/>
    <property type="match status" value="1"/>
</dbReference>
<dbReference type="SUPFAM" id="SSF51445">
    <property type="entry name" value="(Trans)glycosidases"/>
    <property type="match status" value="1"/>
</dbReference>
<dbReference type="InterPro" id="IPR013783">
    <property type="entry name" value="Ig-like_fold"/>
</dbReference>